<feature type="transmembrane region" description="Helical" evidence="1">
    <location>
        <begin position="102"/>
        <end position="120"/>
    </location>
</feature>
<feature type="transmembrane region" description="Helical" evidence="1">
    <location>
        <begin position="12"/>
        <end position="35"/>
    </location>
</feature>
<keyword evidence="1" id="KW-1133">Transmembrane helix</keyword>
<dbReference type="EMBL" id="CP146256">
    <property type="protein sequence ID" value="XAH73362.1"/>
    <property type="molecule type" value="Genomic_DNA"/>
</dbReference>
<reference evidence="2 3" key="1">
    <citation type="submission" date="2024-02" db="EMBL/GenBank/DDBJ databases">
        <title>Bacterial strain from lacustrine sediment.</title>
        <authorList>
            <person name="Petit C."/>
            <person name="Fadhlaoui K."/>
        </authorList>
    </citation>
    <scope>NUCLEOTIDE SEQUENCE [LARGE SCALE GENOMIC DNA]</scope>
    <source>
        <strain evidence="2 3">IPX-CK</strain>
    </source>
</reference>
<keyword evidence="1" id="KW-0812">Transmembrane</keyword>
<gene>
    <name evidence="2" type="ORF">V6984_17920</name>
</gene>
<dbReference type="InterPro" id="IPR043739">
    <property type="entry name" value="DUF5684"/>
</dbReference>
<accession>A0ABZ3EVK6</accession>
<name>A0ABZ3EVK6_9FIRM</name>
<dbReference type="Pfam" id="PF18936">
    <property type="entry name" value="DUF5684"/>
    <property type="match status" value="1"/>
</dbReference>
<keyword evidence="1" id="KW-0472">Membrane</keyword>
<sequence>MNNELYYDQASYAAAMAFISAYLVVILVIAVITLVGMWKMFAKAGKPGWAAIVPIYNIYCLFDISFGNGWLFLLMLIPIVNIVVGIMMYFKLAKAFGQGVAFGFGLLFLNTIFVLILGFGKAQYVGPNNNN</sequence>
<dbReference type="Proteomes" id="UP001451571">
    <property type="component" value="Chromosome"/>
</dbReference>
<keyword evidence="3" id="KW-1185">Reference proteome</keyword>
<evidence type="ECO:0000256" key="1">
    <source>
        <dbReference type="SAM" id="Phobius"/>
    </source>
</evidence>
<protein>
    <submittedName>
        <fullName evidence="2">DUF5684 domain-containing protein</fullName>
    </submittedName>
</protein>
<dbReference type="RefSeq" id="WP_342756970.1">
    <property type="nucleotide sequence ID" value="NZ_CP146256.1"/>
</dbReference>
<evidence type="ECO:0000313" key="3">
    <source>
        <dbReference type="Proteomes" id="UP001451571"/>
    </source>
</evidence>
<feature type="transmembrane region" description="Helical" evidence="1">
    <location>
        <begin position="70"/>
        <end position="90"/>
    </location>
</feature>
<proteinExistence type="predicted"/>
<organism evidence="2 3">
    <name type="scientific">Kineothrix sedimenti</name>
    <dbReference type="NCBI Taxonomy" id="3123317"/>
    <lineage>
        <taxon>Bacteria</taxon>
        <taxon>Bacillati</taxon>
        <taxon>Bacillota</taxon>
        <taxon>Clostridia</taxon>
        <taxon>Lachnospirales</taxon>
        <taxon>Lachnospiraceae</taxon>
        <taxon>Kineothrix</taxon>
    </lineage>
</organism>
<evidence type="ECO:0000313" key="2">
    <source>
        <dbReference type="EMBL" id="XAH73362.1"/>
    </source>
</evidence>